<comment type="similarity">
    <text evidence="2 8">Belongs to the major facilitator superfamily. Sugar transporter (TC 2.A.1.1) family.</text>
</comment>
<proteinExistence type="inferred from homology"/>
<dbReference type="AlphaFoldDB" id="A0AAF1BJK0"/>
<evidence type="ECO:0000256" key="3">
    <source>
        <dbReference type="ARBA" id="ARBA00022448"/>
    </source>
</evidence>
<dbReference type="Gene3D" id="1.20.1250.20">
    <property type="entry name" value="MFS general substrate transporter like domains"/>
    <property type="match status" value="1"/>
</dbReference>
<evidence type="ECO:0000313" key="11">
    <source>
        <dbReference type="EMBL" id="WOO79935.1"/>
    </source>
</evidence>
<accession>A0AAF1BJK0</accession>
<evidence type="ECO:0000256" key="9">
    <source>
        <dbReference type="SAM" id="Phobius"/>
    </source>
</evidence>
<evidence type="ECO:0000259" key="10">
    <source>
        <dbReference type="PROSITE" id="PS50850"/>
    </source>
</evidence>
<dbReference type="Proteomes" id="UP000827549">
    <property type="component" value="Chromosome 2"/>
</dbReference>
<feature type="transmembrane region" description="Helical" evidence="9">
    <location>
        <begin position="150"/>
        <end position="168"/>
    </location>
</feature>
<reference evidence="11" key="1">
    <citation type="submission" date="2023-10" db="EMBL/GenBank/DDBJ databases">
        <authorList>
            <person name="Noh H."/>
        </authorList>
    </citation>
    <scope>NUCLEOTIDE SEQUENCE</scope>
    <source>
        <strain evidence="11">DUCC4014</strain>
    </source>
</reference>
<organism evidence="11 12">
    <name type="scientific">Vanrija pseudolonga</name>
    <dbReference type="NCBI Taxonomy" id="143232"/>
    <lineage>
        <taxon>Eukaryota</taxon>
        <taxon>Fungi</taxon>
        <taxon>Dikarya</taxon>
        <taxon>Basidiomycota</taxon>
        <taxon>Agaricomycotina</taxon>
        <taxon>Tremellomycetes</taxon>
        <taxon>Trichosporonales</taxon>
        <taxon>Trichosporonaceae</taxon>
        <taxon>Vanrija</taxon>
    </lineage>
</organism>
<feature type="transmembrane region" description="Helical" evidence="9">
    <location>
        <begin position="462"/>
        <end position="483"/>
    </location>
</feature>
<keyword evidence="3 8" id="KW-0813">Transport</keyword>
<feature type="transmembrane region" description="Helical" evidence="9">
    <location>
        <begin position="495"/>
        <end position="511"/>
    </location>
</feature>
<evidence type="ECO:0000256" key="1">
    <source>
        <dbReference type="ARBA" id="ARBA00004141"/>
    </source>
</evidence>
<feature type="domain" description="Major facilitator superfamily (MFS) profile" evidence="10">
    <location>
        <begin position="73"/>
        <end position="517"/>
    </location>
</feature>
<feature type="transmembrane region" description="Helical" evidence="9">
    <location>
        <begin position="174"/>
        <end position="196"/>
    </location>
</feature>
<feature type="transmembrane region" description="Helical" evidence="9">
    <location>
        <begin position="395"/>
        <end position="416"/>
    </location>
</feature>
<protein>
    <submittedName>
        <fullName evidence="11">Alpha-glucosides permease MPH3</fullName>
    </submittedName>
</protein>
<dbReference type="EMBL" id="CP086715">
    <property type="protein sequence ID" value="WOO79935.1"/>
    <property type="molecule type" value="Genomic_DNA"/>
</dbReference>
<keyword evidence="5 9" id="KW-1133">Transmembrane helix</keyword>
<keyword evidence="6 9" id="KW-0472">Membrane</keyword>
<name>A0AAF1BJK0_9TREE</name>
<feature type="transmembrane region" description="Helical" evidence="9">
    <location>
        <begin position="208"/>
        <end position="228"/>
    </location>
</feature>
<feature type="transmembrane region" description="Helical" evidence="9">
    <location>
        <begin position="122"/>
        <end position="143"/>
    </location>
</feature>
<dbReference type="SUPFAM" id="SSF103473">
    <property type="entry name" value="MFS general substrate transporter"/>
    <property type="match status" value="1"/>
</dbReference>
<keyword evidence="12" id="KW-1185">Reference proteome</keyword>
<gene>
    <name evidence="11" type="primary">MPH3_0</name>
    <name evidence="11" type="ORF">LOC62_02G003449</name>
</gene>
<dbReference type="InterPro" id="IPR020846">
    <property type="entry name" value="MFS_dom"/>
</dbReference>
<sequence>MTSDLEKHLSLDEKPKIEHDEAADYGEHALVNIAVDRITEAPDFADGAKAANDREHALSFRDGCRHYPGALLWGIGMSFTIVMEGYITSLGRNFITFPAFARKYGVFQAEKNRWVINAKWQVAMGDMGMIGTLIGLVIMGFVTDKFGHRYVMMVGLVLIVAFNFMTFFAPNVEILATAGLLGGIPNGLFGILGSVYASEVAPLPIRGFLTSFVNISWIIGQFAASGLMTRMVKIDTEWSFRIPMAITWAWPVPLFIMAVFAPNSPWWCVRRGDYAGAERSLRRLASPKHVSAADTRRSLALLVRTNELEKSMKTKASVWECFRGTNLRRTEIASMTLATQAFSGQTFAYGATYFFVMAGLSTKDAYNMGFVSTGAAFVATCISWILNGWFGRRPLIIYGFSVMTGILLVIGGLALVDKQSAIWAQAGLCVVWLFVYSMTIGPQSFGLAAEVSATRLRSQTLAIARFFYVLMSFLCNTVEPYLINPTALNLKGKTAFVWFGTSFLTVVWCIFRMPETKGITYTELDLLFEHRVKAWRFKSTKVDVTEEIEQ</sequence>
<evidence type="ECO:0000256" key="6">
    <source>
        <dbReference type="ARBA" id="ARBA00023136"/>
    </source>
</evidence>
<evidence type="ECO:0000313" key="12">
    <source>
        <dbReference type="Proteomes" id="UP000827549"/>
    </source>
</evidence>
<dbReference type="GO" id="GO:0005351">
    <property type="term" value="F:carbohydrate:proton symporter activity"/>
    <property type="evidence" value="ECO:0007669"/>
    <property type="project" value="TreeGrafter"/>
</dbReference>
<feature type="transmembrane region" description="Helical" evidence="9">
    <location>
        <begin position="422"/>
        <end position="441"/>
    </location>
</feature>
<feature type="transmembrane region" description="Helical" evidence="9">
    <location>
        <begin position="332"/>
        <end position="356"/>
    </location>
</feature>
<evidence type="ECO:0000256" key="4">
    <source>
        <dbReference type="ARBA" id="ARBA00022692"/>
    </source>
</evidence>
<dbReference type="InterPro" id="IPR005829">
    <property type="entry name" value="Sugar_transporter_CS"/>
</dbReference>
<dbReference type="PANTHER" id="PTHR48022:SF83">
    <property type="entry name" value="MAJOR FACILITATOR SUPERFAMILY (MFS) PROFILE DOMAIN-CONTAINING PROTEIN"/>
    <property type="match status" value="1"/>
</dbReference>
<dbReference type="FunFam" id="1.20.1250.20:FF:000078">
    <property type="entry name" value="MFS maltose transporter, putative"/>
    <property type="match status" value="1"/>
</dbReference>
<dbReference type="PROSITE" id="PS50850">
    <property type="entry name" value="MFS"/>
    <property type="match status" value="1"/>
</dbReference>
<keyword evidence="4 9" id="KW-0812">Transmembrane</keyword>
<evidence type="ECO:0000256" key="8">
    <source>
        <dbReference type="RuleBase" id="RU003346"/>
    </source>
</evidence>
<evidence type="ECO:0000256" key="7">
    <source>
        <dbReference type="ARBA" id="ARBA00049119"/>
    </source>
</evidence>
<dbReference type="InterPro" id="IPR050360">
    <property type="entry name" value="MFS_Sugar_Transporters"/>
</dbReference>
<comment type="catalytic activity">
    <reaction evidence="7">
        <text>myo-inositol(out) + H(+)(out) = myo-inositol(in) + H(+)(in)</text>
        <dbReference type="Rhea" id="RHEA:60364"/>
        <dbReference type="ChEBI" id="CHEBI:15378"/>
        <dbReference type="ChEBI" id="CHEBI:17268"/>
    </reaction>
</comment>
<feature type="transmembrane region" description="Helical" evidence="9">
    <location>
        <begin position="70"/>
        <end position="88"/>
    </location>
</feature>
<feature type="transmembrane region" description="Helical" evidence="9">
    <location>
        <begin position="368"/>
        <end position="386"/>
    </location>
</feature>
<dbReference type="GeneID" id="87806692"/>
<dbReference type="PANTHER" id="PTHR48022">
    <property type="entry name" value="PLASTIDIC GLUCOSE TRANSPORTER 4"/>
    <property type="match status" value="1"/>
</dbReference>
<dbReference type="Pfam" id="PF00083">
    <property type="entry name" value="Sugar_tr"/>
    <property type="match status" value="1"/>
</dbReference>
<evidence type="ECO:0000256" key="2">
    <source>
        <dbReference type="ARBA" id="ARBA00010992"/>
    </source>
</evidence>
<dbReference type="InterPro" id="IPR036259">
    <property type="entry name" value="MFS_trans_sf"/>
</dbReference>
<dbReference type="RefSeq" id="XP_062625967.1">
    <property type="nucleotide sequence ID" value="XM_062769983.1"/>
</dbReference>
<comment type="subcellular location">
    <subcellularLocation>
        <location evidence="1">Membrane</location>
        <topology evidence="1">Multi-pass membrane protein</topology>
    </subcellularLocation>
</comment>
<feature type="transmembrane region" description="Helical" evidence="9">
    <location>
        <begin position="240"/>
        <end position="261"/>
    </location>
</feature>
<dbReference type="InterPro" id="IPR005828">
    <property type="entry name" value="MFS_sugar_transport-like"/>
</dbReference>
<dbReference type="NCBIfam" id="TIGR00879">
    <property type="entry name" value="SP"/>
    <property type="match status" value="1"/>
</dbReference>
<dbReference type="GO" id="GO:0016020">
    <property type="term" value="C:membrane"/>
    <property type="evidence" value="ECO:0007669"/>
    <property type="project" value="UniProtKB-SubCell"/>
</dbReference>
<dbReference type="PROSITE" id="PS00217">
    <property type="entry name" value="SUGAR_TRANSPORT_2"/>
    <property type="match status" value="1"/>
</dbReference>
<dbReference type="InterPro" id="IPR003663">
    <property type="entry name" value="Sugar/inositol_transpt"/>
</dbReference>
<evidence type="ECO:0000256" key="5">
    <source>
        <dbReference type="ARBA" id="ARBA00022989"/>
    </source>
</evidence>